<dbReference type="AlphaFoldDB" id="A0A9D2P3P3"/>
<dbReference type="PANTHER" id="PTHR31297:SF34">
    <property type="entry name" value="GLUCAN 1,3-BETA-GLUCOSIDASE 2"/>
    <property type="match status" value="1"/>
</dbReference>
<dbReference type="EMBL" id="DWWI01000092">
    <property type="protein sequence ID" value="HJC42904.1"/>
    <property type="molecule type" value="Genomic_DNA"/>
</dbReference>
<evidence type="ECO:0000256" key="7">
    <source>
        <dbReference type="ARBA" id="ARBA00023136"/>
    </source>
</evidence>
<keyword evidence="3" id="KW-0812">Transmembrane</keyword>
<evidence type="ECO:0000256" key="13">
    <source>
        <dbReference type="RuleBase" id="RU361153"/>
    </source>
</evidence>
<dbReference type="SUPFAM" id="SSF51445">
    <property type="entry name" value="(Trans)glycosidases"/>
    <property type="match status" value="1"/>
</dbReference>
<keyword evidence="2" id="KW-1003">Cell membrane</keyword>
<gene>
    <name evidence="15" type="ORF">H9756_04365</name>
</gene>
<protein>
    <recommendedName>
        <fullName evidence="12">Exo-1,3-beta-glucanase D</fullName>
    </recommendedName>
</protein>
<evidence type="ECO:0000256" key="12">
    <source>
        <dbReference type="ARBA" id="ARBA00041260"/>
    </source>
</evidence>
<feature type="domain" description="Glycoside hydrolase family 5" evidence="14">
    <location>
        <begin position="53"/>
        <end position="299"/>
    </location>
</feature>
<dbReference type="Pfam" id="PF00150">
    <property type="entry name" value="Cellulase"/>
    <property type="match status" value="1"/>
</dbReference>
<dbReference type="GO" id="GO:0008422">
    <property type="term" value="F:beta-glucosidase activity"/>
    <property type="evidence" value="ECO:0007669"/>
    <property type="project" value="TreeGrafter"/>
</dbReference>
<organism evidence="15 16">
    <name type="scientific">Candidatus Mediterraneibacter gallistercoris</name>
    <dbReference type="NCBI Taxonomy" id="2838671"/>
    <lineage>
        <taxon>Bacteria</taxon>
        <taxon>Bacillati</taxon>
        <taxon>Bacillota</taxon>
        <taxon>Clostridia</taxon>
        <taxon>Lachnospirales</taxon>
        <taxon>Lachnospiraceae</taxon>
        <taxon>Mediterraneibacter</taxon>
    </lineage>
</organism>
<dbReference type="InterPro" id="IPR001547">
    <property type="entry name" value="Glyco_hydro_5"/>
</dbReference>
<evidence type="ECO:0000313" key="16">
    <source>
        <dbReference type="Proteomes" id="UP000823895"/>
    </source>
</evidence>
<dbReference type="GO" id="GO:0009986">
    <property type="term" value="C:cell surface"/>
    <property type="evidence" value="ECO:0007669"/>
    <property type="project" value="TreeGrafter"/>
</dbReference>
<keyword evidence="4 13" id="KW-0378">Hydrolase</keyword>
<evidence type="ECO:0000313" key="15">
    <source>
        <dbReference type="EMBL" id="HJC42904.1"/>
    </source>
</evidence>
<evidence type="ECO:0000256" key="3">
    <source>
        <dbReference type="ARBA" id="ARBA00022692"/>
    </source>
</evidence>
<comment type="subcellular location">
    <subcellularLocation>
        <location evidence="1">Cell membrane</location>
        <topology evidence="1">Single-pass type II membrane protein</topology>
    </subcellularLocation>
</comment>
<evidence type="ECO:0000256" key="9">
    <source>
        <dbReference type="ARBA" id="ARBA00023295"/>
    </source>
</evidence>
<dbReference type="GO" id="GO:0009251">
    <property type="term" value="P:glucan catabolic process"/>
    <property type="evidence" value="ECO:0007669"/>
    <property type="project" value="TreeGrafter"/>
</dbReference>
<name>A0A9D2P3P3_9FIRM</name>
<dbReference type="PANTHER" id="PTHR31297">
    <property type="entry name" value="GLUCAN ENDO-1,6-BETA-GLUCOSIDASE B"/>
    <property type="match status" value="1"/>
</dbReference>
<proteinExistence type="inferred from homology"/>
<dbReference type="GO" id="GO:0005576">
    <property type="term" value="C:extracellular region"/>
    <property type="evidence" value="ECO:0007669"/>
    <property type="project" value="TreeGrafter"/>
</dbReference>
<evidence type="ECO:0000256" key="4">
    <source>
        <dbReference type="ARBA" id="ARBA00022801"/>
    </source>
</evidence>
<keyword evidence="9 13" id="KW-0326">Glycosidase</keyword>
<dbReference type="GO" id="GO:0071555">
    <property type="term" value="P:cell wall organization"/>
    <property type="evidence" value="ECO:0007669"/>
    <property type="project" value="UniProtKB-KW"/>
</dbReference>
<dbReference type="Gene3D" id="3.20.20.80">
    <property type="entry name" value="Glycosidases"/>
    <property type="match status" value="1"/>
</dbReference>
<evidence type="ECO:0000256" key="2">
    <source>
        <dbReference type="ARBA" id="ARBA00022475"/>
    </source>
</evidence>
<dbReference type="Proteomes" id="UP000823895">
    <property type="component" value="Unassembled WGS sequence"/>
</dbReference>
<keyword evidence="7" id="KW-0472">Membrane</keyword>
<evidence type="ECO:0000256" key="10">
    <source>
        <dbReference type="ARBA" id="ARBA00023316"/>
    </source>
</evidence>
<sequence length="391" mass="45052">MYIKGVNLGNWLVLEKWMSPALFEGTSAEDEYYLPRQLPKDVYAARIQIHRSEYITERDFAQIRSFGMNMVRIPVPYFIFGDCPPFIGCISELDKAFNWADRYGLKVLIDLHTVPSSQNGFDNGGLSGVCKWAQQPESVEFTLQVLEKLSERYAAHPALWGIEVVNEPLLESAWDTMNIEERYPAVDKEMAEGTAPVPLDFLKNFYIEAYHRMRKYLPEEKAIVIHDGYDLTAWKGFMQEDSFQNVVLDTHQYLMFAEQNGCEQTLEAYLRYIRETLTPALEEMSQHFPLICGEWSLFNSLVCGHDTKGGQSVLNGIQGMSTETFTPEEKKEIYSQLAEAQLAAWKKGIGNFYWNYKLLLDTVNNPDWIGWDCWDLGRCIASGWFPSDRQI</sequence>
<keyword evidence="8" id="KW-0325">Glycoprotein</keyword>
<comment type="caution">
    <text evidence="15">The sequence shown here is derived from an EMBL/GenBank/DDBJ whole genome shotgun (WGS) entry which is preliminary data.</text>
</comment>
<evidence type="ECO:0000256" key="6">
    <source>
        <dbReference type="ARBA" id="ARBA00022989"/>
    </source>
</evidence>
<evidence type="ECO:0000256" key="1">
    <source>
        <dbReference type="ARBA" id="ARBA00004401"/>
    </source>
</evidence>
<keyword evidence="10" id="KW-0961">Cell wall biogenesis/degradation</keyword>
<reference evidence="15" key="1">
    <citation type="journal article" date="2021" name="PeerJ">
        <title>Extensive microbial diversity within the chicken gut microbiome revealed by metagenomics and culture.</title>
        <authorList>
            <person name="Gilroy R."/>
            <person name="Ravi A."/>
            <person name="Getino M."/>
            <person name="Pursley I."/>
            <person name="Horton D.L."/>
            <person name="Alikhan N.F."/>
            <person name="Baker D."/>
            <person name="Gharbi K."/>
            <person name="Hall N."/>
            <person name="Watson M."/>
            <person name="Adriaenssens E.M."/>
            <person name="Foster-Nyarko E."/>
            <person name="Jarju S."/>
            <person name="Secka A."/>
            <person name="Antonio M."/>
            <person name="Oren A."/>
            <person name="Chaudhuri R.R."/>
            <person name="La Ragione R."/>
            <person name="Hildebrand F."/>
            <person name="Pallen M.J."/>
        </authorList>
    </citation>
    <scope>NUCLEOTIDE SEQUENCE</scope>
    <source>
        <strain evidence="15">CHK165-2605</strain>
    </source>
</reference>
<dbReference type="InterPro" id="IPR017853">
    <property type="entry name" value="GH"/>
</dbReference>
<comment type="function">
    <text evidence="11">Glucosidase involved in the degradation of cellulosic biomass. Active on lichenan.</text>
</comment>
<dbReference type="InterPro" id="IPR050386">
    <property type="entry name" value="Glycosyl_hydrolase_5"/>
</dbReference>
<keyword evidence="6" id="KW-1133">Transmembrane helix</keyword>
<evidence type="ECO:0000259" key="14">
    <source>
        <dbReference type="Pfam" id="PF00150"/>
    </source>
</evidence>
<evidence type="ECO:0000256" key="8">
    <source>
        <dbReference type="ARBA" id="ARBA00023180"/>
    </source>
</evidence>
<comment type="similarity">
    <text evidence="13">Belongs to the glycosyl hydrolase 5 (cellulase A) family.</text>
</comment>
<keyword evidence="5" id="KW-0735">Signal-anchor</keyword>
<reference evidence="15" key="2">
    <citation type="submission" date="2021-04" db="EMBL/GenBank/DDBJ databases">
        <authorList>
            <person name="Gilroy R."/>
        </authorList>
    </citation>
    <scope>NUCLEOTIDE SEQUENCE</scope>
    <source>
        <strain evidence="15">CHK165-2605</strain>
    </source>
</reference>
<evidence type="ECO:0000256" key="11">
    <source>
        <dbReference type="ARBA" id="ARBA00037126"/>
    </source>
</evidence>
<dbReference type="GO" id="GO:0005886">
    <property type="term" value="C:plasma membrane"/>
    <property type="evidence" value="ECO:0007669"/>
    <property type="project" value="UniProtKB-SubCell"/>
</dbReference>
<evidence type="ECO:0000256" key="5">
    <source>
        <dbReference type="ARBA" id="ARBA00022968"/>
    </source>
</evidence>
<accession>A0A9D2P3P3</accession>